<evidence type="ECO:0000313" key="1">
    <source>
        <dbReference type="EMBL" id="CFW94636.1"/>
    </source>
</evidence>
<dbReference type="PANTHER" id="PTHR47331">
    <property type="entry name" value="PHD-TYPE DOMAIN-CONTAINING PROTEIN"/>
    <property type="match status" value="1"/>
</dbReference>
<organism evidence="1">
    <name type="scientific">Anopheles gambiae</name>
    <name type="common">African malaria mosquito</name>
    <dbReference type="NCBI Taxonomy" id="7165"/>
    <lineage>
        <taxon>Eukaryota</taxon>
        <taxon>Metazoa</taxon>
        <taxon>Ecdysozoa</taxon>
        <taxon>Arthropoda</taxon>
        <taxon>Hexapoda</taxon>
        <taxon>Insecta</taxon>
        <taxon>Pterygota</taxon>
        <taxon>Neoptera</taxon>
        <taxon>Endopterygota</taxon>
        <taxon>Diptera</taxon>
        <taxon>Nematocera</taxon>
        <taxon>Culicoidea</taxon>
        <taxon>Culicidae</taxon>
        <taxon>Anophelinae</taxon>
        <taxon>Anopheles</taxon>
    </lineage>
</organism>
<sequence>MKELIHMHTVKQLALPAQSLDVAQLAATYGHLRGLPVSRYVRIVPRVLIGADNCHLSQPMKILKGKRGEPVACRTRLGWLIYGPYAVDRYVRHGVIAKKPTANAL</sequence>
<accession>A0A0E4G9R9</accession>
<dbReference type="VEuPathDB" id="VectorBase:AGAMI1_012037"/>
<dbReference type="EMBL" id="HACL01000342">
    <property type="protein sequence ID" value="CFW94636.1"/>
    <property type="molecule type" value="Transcribed_RNA"/>
</dbReference>
<dbReference type="PANTHER" id="PTHR47331:SF5">
    <property type="entry name" value="RIBONUCLEASE H"/>
    <property type="match status" value="1"/>
</dbReference>
<proteinExistence type="predicted"/>
<name>A0A0E4G9R9_ANOGA</name>
<reference evidence="1" key="1">
    <citation type="submission" date="2015-03" db="EMBL/GenBank/DDBJ databases">
        <title>Long non-coding RNA discovery across the genus Anopheles reveals conserved secondary structures within and beyond the Gambiae complex.</title>
        <authorList>
            <person name="Jenkins A."/>
            <person name="Waterhouse R."/>
            <person name="Muskavitch M."/>
        </authorList>
    </citation>
    <scope>NUCLEOTIDE SEQUENCE</scope>
    <source>
        <tissue evidence="1">Whole body</tissue>
    </source>
</reference>
<protein>
    <submittedName>
        <fullName evidence="1">Uncharacterized protein</fullName>
    </submittedName>
</protein>
<dbReference type="AlphaFoldDB" id="A0A0E4G9R9"/>